<keyword evidence="8" id="KW-0408">Iron</keyword>
<evidence type="ECO:0000313" key="13">
    <source>
        <dbReference type="Proteomes" id="UP000001555"/>
    </source>
</evidence>
<dbReference type="FunFam" id="2.60.120.10:FF:000345">
    <property type="entry name" value="Acireductone dioxygenase, putative"/>
    <property type="match status" value="1"/>
</dbReference>
<keyword evidence="7" id="KW-0560">Oxidoreductase</keyword>
<keyword evidence="5" id="KW-0479">Metal-binding</keyword>
<keyword evidence="6 11" id="KW-0223">Dioxygenase</keyword>
<dbReference type="VEuPathDB" id="VectorBase:ISCP_007068"/>
<gene>
    <name evidence="12" type="primary">8040563</name>
    <name evidence="11" type="ORF">IscW_ISCW013261</name>
</gene>
<evidence type="ECO:0000256" key="2">
    <source>
        <dbReference type="ARBA" id="ARBA00001954"/>
    </source>
</evidence>
<dbReference type="InterPro" id="IPR004313">
    <property type="entry name" value="ARD"/>
</dbReference>
<evidence type="ECO:0000256" key="3">
    <source>
        <dbReference type="ARBA" id="ARBA00022596"/>
    </source>
</evidence>
<dbReference type="Pfam" id="PF03079">
    <property type="entry name" value="ARD"/>
    <property type="match status" value="1"/>
</dbReference>
<dbReference type="EnsemblMetazoa" id="ISCW013261-RA">
    <property type="protein sequence ID" value="ISCW013261-PA"/>
    <property type="gene ID" value="ISCW013261"/>
</dbReference>
<dbReference type="PANTHER" id="PTHR23418:SF0">
    <property type="entry name" value="ACIREDUCTONE DIOXYGENASE"/>
    <property type="match status" value="1"/>
</dbReference>
<dbReference type="GO" id="GO:0009086">
    <property type="term" value="P:methionine biosynthetic process"/>
    <property type="evidence" value="ECO:0007669"/>
    <property type="project" value="UniProtKB-KW"/>
</dbReference>
<organism>
    <name type="scientific">Ixodes scapularis</name>
    <name type="common">Black-legged tick</name>
    <name type="synonym">Deer tick</name>
    <dbReference type="NCBI Taxonomy" id="6945"/>
    <lineage>
        <taxon>Eukaryota</taxon>
        <taxon>Metazoa</taxon>
        <taxon>Ecdysozoa</taxon>
        <taxon>Arthropoda</taxon>
        <taxon>Chelicerata</taxon>
        <taxon>Arachnida</taxon>
        <taxon>Acari</taxon>
        <taxon>Parasitiformes</taxon>
        <taxon>Ixodida</taxon>
        <taxon>Ixodoidea</taxon>
        <taxon>Ixodidae</taxon>
        <taxon>Ixodinae</taxon>
        <taxon>Ixodes</taxon>
    </lineage>
</organism>
<dbReference type="GO" id="GO:0006555">
    <property type="term" value="P:methionine metabolic process"/>
    <property type="evidence" value="ECO:0000318"/>
    <property type="project" value="GO_Central"/>
</dbReference>
<accession>B7QFP9</accession>
<evidence type="ECO:0000256" key="4">
    <source>
        <dbReference type="ARBA" id="ARBA00022605"/>
    </source>
</evidence>
<evidence type="ECO:0000256" key="10">
    <source>
        <dbReference type="ARBA" id="ARBA00039005"/>
    </source>
</evidence>
<evidence type="ECO:0000256" key="5">
    <source>
        <dbReference type="ARBA" id="ARBA00022723"/>
    </source>
</evidence>
<evidence type="ECO:0000256" key="8">
    <source>
        <dbReference type="ARBA" id="ARBA00023004"/>
    </source>
</evidence>
<dbReference type="Proteomes" id="UP000001555">
    <property type="component" value="Unassembled WGS sequence"/>
</dbReference>
<dbReference type="InParanoid" id="B7QFP9"/>
<name>B7QFP9_IXOSC</name>
<dbReference type="GO" id="GO:0046872">
    <property type="term" value="F:metal ion binding"/>
    <property type="evidence" value="ECO:0007669"/>
    <property type="project" value="UniProtKB-KW"/>
</dbReference>
<dbReference type="VEuPathDB" id="VectorBase:ISCW013261"/>
<dbReference type="SUPFAM" id="SSF51182">
    <property type="entry name" value="RmlC-like cupins"/>
    <property type="match status" value="1"/>
</dbReference>
<dbReference type="PaxDb" id="6945-B7QFP9"/>
<comment type="cofactor">
    <cofactor evidence="2">
        <name>Fe(2+)</name>
        <dbReference type="ChEBI" id="CHEBI:29033"/>
    </cofactor>
</comment>
<dbReference type="VEuPathDB" id="VectorBase:ISCI013261"/>
<dbReference type="AlphaFoldDB" id="B7QFP9"/>
<dbReference type="Gene3D" id="2.60.120.10">
    <property type="entry name" value="Jelly Rolls"/>
    <property type="match status" value="1"/>
</dbReference>
<keyword evidence="9" id="KW-0486">Methionine biosynthesis</keyword>
<keyword evidence="3" id="KW-0533">Nickel</keyword>
<evidence type="ECO:0000313" key="12">
    <source>
        <dbReference type="EnsemblMetazoa" id="ISCW013261-PA"/>
    </source>
</evidence>
<reference evidence="12" key="2">
    <citation type="submission" date="2020-05" db="UniProtKB">
        <authorList>
            <consortium name="EnsemblMetazoa"/>
        </authorList>
    </citation>
    <scope>IDENTIFICATION</scope>
    <source>
        <strain evidence="12">wikel</strain>
    </source>
</reference>
<evidence type="ECO:0000256" key="7">
    <source>
        <dbReference type="ARBA" id="ARBA00023002"/>
    </source>
</evidence>
<evidence type="ECO:0000256" key="1">
    <source>
        <dbReference type="ARBA" id="ARBA00000428"/>
    </source>
</evidence>
<dbReference type="EC" id="1.13.11.54" evidence="10"/>
<dbReference type="InterPro" id="IPR011051">
    <property type="entry name" value="RmlC_Cupin_sf"/>
</dbReference>
<dbReference type="STRING" id="6945.B7QFP9"/>
<evidence type="ECO:0000256" key="9">
    <source>
        <dbReference type="ARBA" id="ARBA00023167"/>
    </source>
</evidence>
<evidence type="ECO:0000256" key="6">
    <source>
        <dbReference type="ARBA" id="ARBA00022964"/>
    </source>
</evidence>
<dbReference type="HOGENOM" id="CLU_1526883_0_0_1"/>
<proteinExistence type="predicted"/>
<reference evidence="11 13" key="1">
    <citation type="submission" date="2008-03" db="EMBL/GenBank/DDBJ databases">
        <title>Annotation of Ixodes scapularis.</title>
        <authorList>
            <consortium name="Ixodes scapularis Genome Project Consortium"/>
            <person name="Caler E."/>
            <person name="Hannick L.I."/>
            <person name="Bidwell S."/>
            <person name="Joardar V."/>
            <person name="Thiagarajan M."/>
            <person name="Amedeo P."/>
            <person name="Galinsky K.J."/>
            <person name="Schobel S."/>
            <person name="Inman J."/>
            <person name="Hostetler J."/>
            <person name="Miller J."/>
            <person name="Hammond M."/>
            <person name="Megy K."/>
            <person name="Lawson D."/>
            <person name="Kodira C."/>
            <person name="Sutton G."/>
            <person name="Meyer J."/>
            <person name="Hill C.A."/>
            <person name="Birren B."/>
            <person name="Nene V."/>
            <person name="Collins F."/>
            <person name="Alarcon-Chaidez F."/>
            <person name="Wikel S."/>
            <person name="Strausberg R."/>
        </authorList>
    </citation>
    <scope>NUCLEOTIDE SEQUENCE [LARGE SCALE GENOMIC DNA]</scope>
    <source>
        <strain evidence="13">Wikel</strain>
        <strain evidence="11">Wikel colony</strain>
    </source>
</reference>
<keyword evidence="4" id="KW-0028">Amino-acid biosynthesis</keyword>
<evidence type="ECO:0000313" key="11">
    <source>
        <dbReference type="EMBL" id="EEC17671.1"/>
    </source>
</evidence>
<comment type="catalytic activity">
    <reaction evidence="1">
        <text>1,2-dihydroxy-5-(methylsulfanyl)pent-1-en-3-one + O2 = 4-methylsulfanyl-2-oxobutanoate + formate + 2 H(+)</text>
        <dbReference type="Rhea" id="RHEA:24504"/>
        <dbReference type="ChEBI" id="CHEBI:15378"/>
        <dbReference type="ChEBI" id="CHEBI:15379"/>
        <dbReference type="ChEBI" id="CHEBI:15740"/>
        <dbReference type="ChEBI" id="CHEBI:16723"/>
        <dbReference type="ChEBI" id="CHEBI:49252"/>
        <dbReference type="EC" id="1.13.11.54"/>
    </reaction>
</comment>
<dbReference type="EMBL" id="ABJB010765535">
    <property type="status" value="NOT_ANNOTATED_CDS"/>
    <property type="molecule type" value="Genomic_DNA"/>
</dbReference>
<dbReference type="GO" id="GO:0010309">
    <property type="term" value="F:acireductone dioxygenase [iron(II)-requiring] activity"/>
    <property type="evidence" value="ECO:0000318"/>
    <property type="project" value="GO_Central"/>
</dbReference>
<dbReference type="InterPro" id="IPR014710">
    <property type="entry name" value="RmlC-like_jellyroll"/>
</dbReference>
<dbReference type="PANTHER" id="PTHR23418">
    <property type="entry name" value="ACIREDUCTONE DIOXYGENASE"/>
    <property type="match status" value="1"/>
</dbReference>
<keyword evidence="13" id="KW-1185">Reference proteome</keyword>
<sequence length="176" mass="20244">MIILTCAAPYAENPIPPKTFIYVKDAPRKLHIFYCHFPCTRTISNAYMPTRFVAKASGIEDGERELNSLMEETGWRTVLEYVREPNGSNEGIPPQALGHEHKHSFPEVHYVKQGTCSFDMRDPQDMWVRMEMVPGDHFVLPSNLNHRFNPTSIKEVTIILHIVPEGYTNITQFRKA</sequence>
<protein>
    <recommendedName>
        <fullName evidence="10">acireductone dioxygenase (Fe(2+)-requiring)</fullName>
        <ecNumber evidence="10">1.13.11.54</ecNumber>
    </recommendedName>
</protein>
<dbReference type="EMBL" id="DS926423">
    <property type="protein sequence ID" value="EEC17671.1"/>
    <property type="molecule type" value="Genomic_DNA"/>
</dbReference>